<feature type="region of interest" description="Disordered" evidence="1">
    <location>
        <begin position="1"/>
        <end position="39"/>
    </location>
</feature>
<reference evidence="2 3" key="1">
    <citation type="journal article" date="2020" name="Nature">
        <title>Six reference-quality genomes reveal evolution of bat adaptations.</title>
        <authorList>
            <person name="Jebb D."/>
            <person name="Huang Z."/>
            <person name="Pippel M."/>
            <person name="Hughes G.M."/>
            <person name="Lavrichenko K."/>
            <person name="Devanna P."/>
            <person name="Winkler S."/>
            <person name="Jermiin L.S."/>
            <person name="Skirmuntt E.C."/>
            <person name="Katzourakis A."/>
            <person name="Burkitt-Gray L."/>
            <person name="Ray D.A."/>
            <person name="Sullivan K.A.M."/>
            <person name="Roscito J.G."/>
            <person name="Kirilenko B.M."/>
            <person name="Davalos L.M."/>
            <person name="Corthals A.P."/>
            <person name="Power M.L."/>
            <person name="Jones G."/>
            <person name="Ransome R.D."/>
            <person name="Dechmann D.K.N."/>
            <person name="Locatelli A.G."/>
            <person name="Puechmaille S.J."/>
            <person name="Fedrigo O."/>
            <person name="Jarvis E.D."/>
            <person name="Hiller M."/>
            <person name="Vernes S.C."/>
            <person name="Myers E.W."/>
            <person name="Teeling E.C."/>
        </authorList>
    </citation>
    <scope>NUCLEOTIDE SEQUENCE [LARGE SCALE GENOMIC DNA]</scope>
    <source>
        <strain evidence="2">Bat1K_MPI-CBG_1</strain>
    </source>
</reference>
<comment type="caution">
    <text evidence="2">The sequence shown here is derived from an EMBL/GenBank/DDBJ whole genome shotgun (WGS) entry which is preliminary data.</text>
</comment>
<evidence type="ECO:0000313" key="3">
    <source>
        <dbReference type="Proteomes" id="UP000664940"/>
    </source>
</evidence>
<gene>
    <name evidence="2" type="ORF">HJG60_009516</name>
</gene>
<dbReference type="AlphaFoldDB" id="A0A833YIN1"/>
<evidence type="ECO:0000256" key="1">
    <source>
        <dbReference type="SAM" id="MobiDB-lite"/>
    </source>
</evidence>
<organism evidence="2 3">
    <name type="scientific">Phyllostomus discolor</name>
    <name type="common">pale spear-nosed bat</name>
    <dbReference type="NCBI Taxonomy" id="89673"/>
    <lineage>
        <taxon>Eukaryota</taxon>
        <taxon>Metazoa</taxon>
        <taxon>Chordata</taxon>
        <taxon>Craniata</taxon>
        <taxon>Vertebrata</taxon>
        <taxon>Euteleostomi</taxon>
        <taxon>Mammalia</taxon>
        <taxon>Eutheria</taxon>
        <taxon>Laurasiatheria</taxon>
        <taxon>Chiroptera</taxon>
        <taxon>Yangochiroptera</taxon>
        <taxon>Phyllostomidae</taxon>
        <taxon>Phyllostominae</taxon>
        <taxon>Phyllostomus</taxon>
    </lineage>
</organism>
<dbReference type="Proteomes" id="UP000664940">
    <property type="component" value="Unassembled WGS sequence"/>
</dbReference>
<protein>
    <submittedName>
        <fullName evidence="2">Uncharacterized protein</fullName>
    </submittedName>
</protein>
<name>A0A833YIN1_9CHIR</name>
<feature type="compositionally biased region" description="Basic and acidic residues" evidence="1">
    <location>
        <begin position="22"/>
        <end position="39"/>
    </location>
</feature>
<accession>A0A833YIN1</accession>
<dbReference type="EMBL" id="JABVXQ010000015">
    <property type="protein sequence ID" value="KAF6075119.1"/>
    <property type="molecule type" value="Genomic_DNA"/>
</dbReference>
<proteinExistence type="predicted"/>
<sequence>MPCSSAPHPPGLGPGLGCFAGKQDKPSKHREHLPYKEEATHSPKGKFYFLLPSPSLLQGGWGKERMKRIEKRAANQSTQQGAFENLYCNASKSCVWACLTREIHPLMDGSWTLKKIAHSG</sequence>
<evidence type="ECO:0000313" key="2">
    <source>
        <dbReference type="EMBL" id="KAF6075119.1"/>
    </source>
</evidence>